<dbReference type="STRING" id="1182545.A0A072PSK6"/>
<sequence>MSRPVSRNSLEPPRKSVELQDPGAHELSSDGEEYFSDASEGRKRSRPVTPASPIPRTRVERIDNEPSYGEVPGTPAYEKRMLDAVPDEVEVLSPEAGLRSKRSSQYLEPPTTPGGSVIPRMVVEKLDPDDTSYGEEPGTAAYIQRQMDAAPDVILKTPAPGKRAMYSEDSESTSKHNRSGSNFSIPETIITPVDDKPVHGDLPGTAAHKKRALAASPDFREKPTDQGSPPLEGSMRRFRQISTSQKDDDDDDGNGSADDDEDEDEEENGTGRNDFGDDFDDFEEGAQAGADDDFGDFDEGFQGPEAEAEADTVKTPPVSTSKIKSIPAETFPLIDFDALSSLPDLLAATQLHLDAMFPMSTADNIASIPKQVPVPEGSPIFPSDRSRSLWKQLVTPPPLQPPNWTQSRIRRLFLVSLGVPVDLDEILPPSKQKKLILPDINLEPSSRKSESDKALGSVARLKAEATNESTGSVDSTQSGTKDRPSRPKRLKGPLPPPELDLVSVKRLCATTDEKLDGFTDEELKAHVKLLQDTSEKTSELLEYWLKRRDGLRKEKEAFEGVIENLVRHARRVRK</sequence>
<dbReference type="RefSeq" id="XP_013264888.1">
    <property type="nucleotide sequence ID" value="XM_013409434.1"/>
</dbReference>
<comment type="caution">
    <text evidence="2">The sequence shown here is derived from an EMBL/GenBank/DDBJ whole genome shotgun (WGS) entry which is preliminary data.</text>
</comment>
<feature type="region of interest" description="Disordered" evidence="1">
    <location>
        <begin position="462"/>
        <end position="498"/>
    </location>
</feature>
<dbReference type="HOGENOM" id="CLU_022564_2_0_1"/>
<feature type="region of interest" description="Disordered" evidence="1">
    <location>
        <begin position="92"/>
        <end position="121"/>
    </location>
</feature>
<dbReference type="VEuPathDB" id="FungiDB:A1O9_00270"/>
<dbReference type="GeneID" id="25275222"/>
<feature type="region of interest" description="Disordered" evidence="1">
    <location>
        <begin position="1"/>
        <end position="77"/>
    </location>
</feature>
<dbReference type="EMBL" id="AMGV01000001">
    <property type="protein sequence ID" value="KEF62298.1"/>
    <property type="molecule type" value="Genomic_DNA"/>
</dbReference>
<evidence type="ECO:0000313" key="3">
    <source>
        <dbReference type="Proteomes" id="UP000027920"/>
    </source>
</evidence>
<name>A0A072PSK6_9EURO</name>
<feature type="compositionally biased region" description="Basic and acidic residues" evidence="1">
    <location>
        <begin position="12"/>
        <end position="28"/>
    </location>
</feature>
<dbReference type="OrthoDB" id="5378975at2759"/>
<dbReference type="PANTHER" id="PTHR38698:SF1">
    <property type="entry name" value="FUNGAL PROTEIN"/>
    <property type="match status" value="1"/>
</dbReference>
<dbReference type="PANTHER" id="PTHR38698">
    <property type="entry name" value="EXPRESSED PROTEIN"/>
    <property type="match status" value="1"/>
</dbReference>
<evidence type="ECO:0000313" key="2">
    <source>
        <dbReference type="EMBL" id="KEF62298.1"/>
    </source>
</evidence>
<dbReference type="Pfam" id="PF17104">
    <property type="entry name" value="YBL010C_LAA2"/>
    <property type="match status" value="1"/>
</dbReference>
<evidence type="ECO:0000256" key="1">
    <source>
        <dbReference type="SAM" id="MobiDB-lite"/>
    </source>
</evidence>
<proteinExistence type="predicted"/>
<organism evidence="2 3">
    <name type="scientific">Exophiala aquamarina CBS 119918</name>
    <dbReference type="NCBI Taxonomy" id="1182545"/>
    <lineage>
        <taxon>Eukaryota</taxon>
        <taxon>Fungi</taxon>
        <taxon>Dikarya</taxon>
        <taxon>Ascomycota</taxon>
        <taxon>Pezizomycotina</taxon>
        <taxon>Eurotiomycetes</taxon>
        <taxon>Chaetothyriomycetidae</taxon>
        <taxon>Chaetothyriales</taxon>
        <taxon>Herpotrichiellaceae</taxon>
        <taxon>Exophiala</taxon>
    </lineage>
</organism>
<keyword evidence="3" id="KW-1185">Reference proteome</keyword>
<protein>
    <submittedName>
        <fullName evidence="2">Uncharacterized protein</fullName>
    </submittedName>
</protein>
<dbReference type="InterPro" id="IPR031355">
    <property type="entry name" value="YBL010C/LAA2-like"/>
</dbReference>
<gene>
    <name evidence="2" type="ORF">A1O9_00270</name>
</gene>
<dbReference type="Proteomes" id="UP000027920">
    <property type="component" value="Unassembled WGS sequence"/>
</dbReference>
<accession>A0A072PSK6</accession>
<feature type="compositionally biased region" description="Acidic residues" evidence="1">
    <location>
        <begin position="247"/>
        <end position="268"/>
    </location>
</feature>
<dbReference type="AlphaFoldDB" id="A0A072PSK6"/>
<feature type="region of interest" description="Disordered" evidence="1">
    <location>
        <begin position="151"/>
        <end position="321"/>
    </location>
</feature>
<feature type="compositionally biased region" description="Acidic residues" evidence="1">
    <location>
        <begin position="276"/>
        <end position="299"/>
    </location>
</feature>
<reference evidence="2 3" key="1">
    <citation type="submission" date="2013-03" db="EMBL/GenBank/DDBJ databases">
        <title>The Genome Sequence of Exophiala aquamarina CBS 119918.</title>
        <authorList>
            <consortium name="The Broad Institute Genomics Platform"/>
            <person name="Cuomo C."/>
            <person name="de Hoog S."/>
            <person name="Gorbushina A."/>
            <person name="Walker B."/>
            <person name="Young S.K."/>
            <person name="Zeng Q."/>
            <person name="Gargeya S."/>
            <person name="Fitzgerald M."/>
            <person name="Haas B."/>
            <person name="Abouelleil A."/>
            <person name="Allen A.W."/>
            <person name="Alvarado L."/>
            <person name="Arachchi H.M."/>
            <person name="Berlin A.M."/>
            <person name="Chapman S.B."/>
            <person name="Gainer-Dewar J."/>
            <person name="Goldberg J."/>
            <person name="Griggs A."/>
            <person name="Gujja S."/>
            <person name="Hansen M."/>
            <person name="Howarth C."/>
            <person name="Imamovic A."/>
            <person name="Ireland A."/>
            <person name="Larimer J."/>
            <person name="McCowan C."/>
            <person name="Murphy C."/>
            <person name="Pearson M."/>
            <person name="Poon T.W."/>
            <person name="Priest M."/>
            <person name="Roberts A."/>
            <person name="Saif S."/>
            <person name="Shea T."/>
            <person name="Sisk P."/>
            <person name="Sykes S."/>
            <person name="Wortman J."/>
            <person name="Nusbaum C."/>
            <person name="Birren B."/>
        </authorList>
    </citation>
    <scope>NUCLEOTIDE SEQUENCE [LARGE SCALE GENOMIC DNA]</scope>
    <source>
        <strain evidence="2 3">CBS 119918</strain>
    </source>
</reference>
<feature type="compositionally biased region" description="Polar residues" evidence="1">
    <location>
        <begin position="466"/>
        <end position="479"/>
    </location>
</feature>